<dbReference type="AlphaFoldDB" id="F0ZGU0"/>
<dbReference type="InterPro" id="IPR024077">
    <property type="entry name" value="Neurolysin/TOP_dom2"/>
</dbReference>
<evidence type="ECO:0000313" key="10">
    <source>
        <dbReference type="Proteomes" id="UP000001064"/>
    </source>
</evidence>
<dbReference type="FunFam" id="3.40.390.10:FF:000006">
    <property type="entry name" value="Thimet oligopeptidase 1"/>
    <property type="match status" value="1"/>
</dbReference>
<dbReference type="Gene3D" id="1.20.1050.40">
    <property type="entry name" value="Endopeptidase. Chain P, domain 1"/>
    <property type="match status" value="1"/>
</dbReference>
<keyword evidence="4 7" id="KW-0378">Hydrolase</keyword>
<dbReference type="OMA" id="KNFQSAM"/>
<dbReference type="MEROPS" id="M03.A07"/>
<evidence type="ECO:0000259" key="8">
    <source>
        <dbReference type="Pfam" id="PF01432"/>
    </source>
</evidence>
<dbReference type="Gene3D" id="1.10.1370.10">
    <property type="entry name" value="Neurolysin, domain 3"/>
    <property type="match status" value="1"/>
</dbReference>
<dbReference type="GO" id="GO:0004222">
    <property type="term" value="F:metalloendopeptidase activity"/>
    <property type="evidence" value="ECO:0000318"/>
    <property type="project" value="GO_Central"/>
</dbReference>
<keyword evidence="6 7" id="KW-0482">Metalloprotease</keyword>
<accession>F0ZGU0</accession>
<evidence type="ECO:0000256" key="1">
    <source>
        <dbReference type="ARBA" id="ARBA00006040"/>
    </source>
</evidence>
<dbReference type="GO" id="GO:0046872">
    <property type="term" value="F:metal ion binding"/>
    <property type="evidence" value="ECO:0007669"/>
    <property type="project" value="UniProtKB-UniRule"/>
</dbReference>
<keyword evidence="2 7" id="KW-0645">Protease</keyword>
<evidence type="ECO:0000256" key="3">
    <source>
        <dbReference type="ARBA" id="ARBA00022723"/>
    </source>
</evidence>
<dbReference type="VEuPathDB" id="AmoebaDB:DICPUDRAFT_54379"/>
<organism evidence="9 10">
    <name type="scientific">Dictyostelium purpureum</name>
    <name type="common">Slime mold</name>
    <dbReference type="NCBI Taxonomy" id="5786"/>
    <lineage>
        <taxon>Eukaryota</taxon>
        <taxon>Amoebozoa</taxon>
        <taxon>Evosea</taxon>
        <taxon>Eumycetozoa</taxon>
        <taxon>Dictyostelia</taxon>
        <taxon>Dictyosteliales</taxon>
        <taxon>Dictyosteliaceae</taxon>
        <taxon>Dictyostelium</taxon>
    </lineage>
</organism>
<dbReference type="FunFam" id="1.20.1050.40:FF:000004">
    <property type="entry name" value="Thimet-like oligopeptidase"/>
    <property type="match status" value="1"/>
</dbReference>
<dbReference type="RefSeq" id="XP_003286632.1">
    <property type="nucleotide sequence ID" value="XM_003286584.1"/>
</dbReference>
<feature type="domain" description="Peptidase M3A/M3B catalytic" evidence="8">
    <location>
        <begin position="216"/>
        <end position="667"/>
    </location>
</feature>
<dbReference type="InterPro" id="IPR024079">
    <property type="entry name" value="MetalloPept_cat_dom_sf"/>
</dbReference>
<dbReference type="InterPro" id="IPR045090">
    <property type="entry name" value="Pept_M3A_M3B"/>
</dbReference>
<dbReference type="FunCoup" id="F0ZGU0">
    <property type="interactions" value="436"/>
</dbReference>
<dbReference type="CDD" id="cd06455">
    <property type="entry name" value="M3A_TOP"/>
    <property type="match status" value="1"/>
</dbReference>
<dbReference type="GeneID" id="10504026"/>
<dbReference type="eggNOG" id="KOG2089">
    <property type="taxonomic scope" value="Eukaryota"/>
</dbReference>
<dbReference type="OrthoDB" id="534666at2759"/>
<evidence type="ECO:0000256" key="7">
    <source>
        <dbReference type="RuleBase" id="RU003435"/>
    </source>
</evidence>
<dbReference type="Gene3D" id="3.40.390.10">
    <property type="entry name" value="Collagenase (Catalytic Domain)"/>
    <property type="match status" value="1"/>
</dbReference>
<name>F0ZGU0_DICPU</name>
<gene>
    <name evidence="9" type="ORF">DICPUDRAFT_54379</name>
</gene>
<sequence length="669" mass="77232">MDTTNKLFFPKSKEEFTKLSDELIKTYDQGLQTIIDIPKEKKTFENTFDATERLNVAYSIKYSALTFPSSVNVDKEIRDISNEVESVLSKHSIENSMREDLYQAYVQCCQQNNDFKDSSLTEEQKRYVKKTLEGFEKNGLQLPKEKRDELKAIKTEISDLCIQFSKNLSEDKTKLSFSPDQLKGVPKDIVESLEKDESKEGNYFVSLKYPEIQPVIKYCSVPETRKAAEFANASKCMKENTPILEKTMQLRYKAAQILGYKDWASFKSHYLMVQTNENIQAFTKRMVDLLQPHGRIEFEKLKELKKQDYLEKGLEHDGNFYSYDYVYYSNLMLVKDYQVDNNLVKEYFPMDVVFKGIFDIYQDLLSVKFTEEKPIESWHEDVKMYSVSDSTDGRFMGYFYLDLFPRDGKYTHAAVWPLIEGFRRGNEGQVPVASMVCNFTKPTATAPSLLTHDEVVTAFHEFGHVMHNMSTKVSYSMFSGTSVERDFVECPSQLFENWCWDKDILVNKLSGHYKDNSKKLPGDLVDRMVASKNLNIALFYLRQLQYSTFDNTIHGSNPENFVNTADLFRQIQTNIFLNPNQKGTHPGASFEHVMGGYDAQYYSYMFSEVFSASIFEKFQEKGVMNKELGKKLRDLVLAVGGSQDSNVTIRSFLGEAPKESAFLKTINLA</sequence>
<reference evidence="10" key="1">
    <citation type="journal article" date="2011" name="Genome Biol.">
        <title>Comparative genomics of the social amoebae Dictyostelium discoideum and Dictyostelium purpureum.</title>
        <authorList>
            <consortium name="US DOE Joint Genome Institute (JGI-PGF)"/>
            <person name="Sucgang R."/>
            <person name="Kuo A."/>
            <person name="Tian X."/>
            <person name="Salerno W."/>
            <person name="Parikh A."/>
            <person name="Feasley C.L."/>
            <person name="Dalin E."/>
            <person name="Tu H."/>
            <person name="Huang E."/>
            <person name="Barry K."/>
            <person name="Lindquist E."/>
            <person name="Shapiro H."/>
            <person name="Bruce D."/>
            <person name="Schmutz J."/>
            <person name="Salamov A."/>
            <person name="Fey P."/>
            <person name="Gaudet P."/>
            <person name="Anjard C."/>
            <person name="Babu M.M."/>
            <person name="Basu S."/>
            <person name="Bushmanova Y."/>
            <person name="van der Wel H."/>
            <person name="Katoh-Kurasawa M."/>
            <person name="Dinh C."/>
            <person name="Coutinho P.M."/>
            <person name="Saito T."/>
            <person name="Elias M."/>
            <person name="Schaap P."/>
            <person name="Kay R.R."/>
            <person name="Henrissat B."/>
            <person name="Eichinger L."/>
            <person name="Rivero F."/>
            <person name="Putnam N.H."/>
            <person name="West C.M."/>
            <person name="Loomis W.F."/>
            <person name="Chisholm R.L."/>
            <person name="Shaulsky G."/>
            <person name="Strassmann J.E."/>
            <person name="Queller D.C."/>
            <person name="Kuspa A."/>
            <person name="Grigoriev I.V."/>
        </authorList>
    </citation>
    <scope>NUCLEOTIDE SEQUENCE [LARGE SCALE GENOMIC DNA]</scope>
    <source>
        <strain evidence="10">QSDP1</strain>
    </source>
</reference>
<keyword evidence="3 7" id="KW-0479">Metal-binding</keyword>
<keyword evidence="5 7" id="KW-0862">Zinc</keyword>
<evidence type="ECO:0000256" key="2">
    <source>
        <dbReference type="ARBA" id="ARBA00022670"/>
    </source>
</evidence>
<dbReference type="PANTHER" id="PTHR11804">
    <property type="entry name" value="PROTEASE M3 THIMET OLIGOPEPTIDASE-RELATED"/>
    <property type="match status" value="1"/>
</dbReference>
<dbReference type="STRING" id="5786.F0ZGU0"/>
<dbReference type="InterPro" id="IPR024080">
    <property type="entry name" value="Neurolysin/TOP_N"/>
</dbReference>
<keyword evidence="10" id="KW-1185">Reference proteome</keyword>
<dbReference type="GO" id="GO:0006508">
    <property type="term" value="P:proteolysis"/>
    <property type="evidence" value="ECO:0000318"/>
    <property type="project" value="GO_Central"/>
</dbReference>
<dbReference type="KEGG" id="dpp:DICPUDRAFT_54379"/>
<protein>
    <recommendedName>
        <fullName evidence="8">Peptidase M3A/M3B catalytic domain-containing protein</fullName>
    </recommendedName>
</protein>
<dbReference type="GO" id="GO:0006518">
    <property type="term" value="P:peptide metabolic process"/>
    <property type="evidence" value="ECO:0000318"/>
    <property type="project" value="GO_Central"/>
</dbReference>
<proteinExistence type="inferred from homology"/>
<dbReference type="InParanoid" id="F0ZGU0"/>
<dbReference type="PANTHER" id="PTHR11804:SF84">
    <property type="entry name" value="SACCHAROLYSIN"/>
    <property type="match status" value="1"/>
</dbReference>
<dbReference type="EMBL" id="GL871015">
    <property type="protein sequence ID" value="EGC36834.1"/>
    <property type="molecule type" value="Genomic_DNA"/>
</dbReference>
<dbReference type="Proteomes" id="UP000001064">
    <property type="component" value="Unassembled WGS sequence"/>
</dbReference>
<evidence type="ECO:0000256" key="4">
    <source>
        <dbReference type="ARBA" id="ARBA00022801"/>
    </source>
</evidence>
<dbReference type="SUPFAM" id="SSF55486">
    <property type="entry name" value="Metalloproteases ('zincins'), catalytic domain"/>
    <property type="match status" value="1"/>
</dbReference>
<dbReference type="Pfam" id="PF01432">
    <property type="entry name" value="Peptidase_M3"/>
    <property type="match status" value="1"/>
</dbReference>
<evidence type="ECO:0000256" key="6">
    <source>
        <dbReference type="ARBA" id="ARBA00023049"/>
    </source>
</evidence>
<comment type="similarity">
    <text evidence="1 7">Belongs to the peptidase M3 family.</text>
</comment>
<comment type="cofactor">
    <cofactor evidence="7">
        <name>Zn(2+)</name>
        <dbReference type="ChEBI" id="CHEBI:29105"/>
    </cofactor>
    <text evidence="7">Binds 1 zinc ion.</text>
</comment>
<dbReference type="InterPro" id="IPR001567">
    <property type="entry name" value="Pept_M3A_M3B_dom"/>
</dbReference>
<evidence type="ECO:0000313" key="9">
    <source>
        <dbReference type="EMBL" id="EGC36834.1"/>
    </source>
</evidence>
<evidence type="ECO:0000256" key="5">
    <source>
        <dbReference type="ARBA" id="ARBA00022833"/>
    </source>
</evidence>